<name>A0A2A3E593_APICC</name>
<evidence type="ECO:0000313" key="2">
    <source>
        <dbReference type="EMBL" id="PBC26426.1"/>
    </source>
</evidence>
<proteinExistence type="predicted"/>
<gene>
    <name evidence="2" type="ORF">APICC_08100</name>
</gene>
<accession>A0A2A3E593</accession>
<reference evidence="2 3" key="1">
    <citation type="submission" date="2014-07" db="EMBL/GenBank/DDBJ databases">
        <title>Genomic and transcriptomic analysis on Apis cerana provide comprehensive insights into honey bee biology.</title>
        <authorList>
            <person name="Diao Q."/>
            <person name="Sun L."/>
            <person name="Zheng H."/>
            <person name="Zheng H."/>
            <person name="Xu S."/>
            <person name="Wang S."/>
            <person name="Zeng Z."/>
            <person name="Hu F."/>
            <person name="Su S."/>
            <person name="Wu J."/>
        </authorList>
    </citation>
    <scope>NUCLEOTIDE SEQUENCE [LARGE SCALE GENOMIC DNA]</scope>
    <source>
        <tissue evidence="2">Pupae without intestine</tissue>
    </source>
</reference>
<sequence length="717" mass="83653">MIENVIVANNSEIPNFCMDADINQRMLNKYTQEASNFILKTQNKSLNILKFVKIYCEFISIKLTSMFGRQIFLKPVDNQHDERRNDYIRQLSPSQGHGIPFTELISVPYLRNDGLMLDLNFIFIDDDHVQSNNLNNLYLQTNRGNISNRYLLEYIRQMKERYLFMERELTRARMLIPIISRNTNAVHQSAQTDINWNECSLTKYGHFLGTSSKNQYKKNPEQINVSSRRKHYTMKRNKENSIRKTLTESDWMKHRISSQNLQNDIYPIKEPDSNTFQPRSLTSNSTTVCSMHNIAVILPQDSIQLNDISKHKQAESKINVDIHKTADKLDSDESKIIFGNSKKYFNPFETRKTSMEICQSFDKKHEPETSNYTDFDVKHEDCTQTKPAVNTPEFRPIMGSKFNNDISDQSTSHCQQQNINSEEKCNRNYWNNYTKKLPYGRTRANDSSRQYTRIVQKQKKEMHKRIPTPRSNVHTAYTPMTQPSTWNSMLDPNGFTIQLLRLAVLLYAPALMPALNSLIARQSIQTTIPHFEGSNDLLTQIFTILNNQQCVPNLSYAPNPRMDENSRQFRESSTHNSSAQSNSENLTKQFQNDTHRIKTFDNNQFEKNSIAVNTSLEICSCNNVKQSSSQSYNKNILHDQEDEKLVYTWTSKKSSKSSETVVLEKPVLKNEQNKEKVSEKQQENSEFFENWLIQKDPNVWDDPKTKSSNIWQQYVNQ</sequence>
<feature type="compositionally biased region" description="Low complexity" evidence="1">
    <location>
        <begin position="574"/>
        <end position="583"/>
    </location>
</feature>
<keyword evidence="3" id="KW-1185">Reference proteome</keyword>
<feature type="compositionally biased region" description="Basic and acidic residues" evidence="1">
    <location>
        <begin position="561"/>
        <end position="573"/>
    </location>
</feature>
<organism evidence="2 3">
    <name type="scientific">Apis cerana cerana</name>
    <name type="common">Oriental honeybee</name>
    <dbReference type="NCBI Taxonomy" id="94128"/>
    <lineage>
        <taxon>Eukaryota</taxon>
        <taxon>Metazoa</taxon>
        <taxon>Ecdysozoa</taxon>
        <taxon>Arthropoda</taxon>
        <taxon>Hexapoda</taxon>
        <taxon>Insecta</taxon>
        <taxon>Pterygota</taxon>
        <taxon>Neoptera</taxon>
        <taxon>Endopterygota</taxon>
        <taxon>Hymenoptera</taxon>
        <taxon>Apocrita</taxon>
        <taxon>Aculeata</taxon>
        <taxon>Apoidea</taxon>
        <taxon>Anthophila</taxon>
        <taxon>Apidae</taxon>
        <taxon>Apis</taxon>
    </lineage>
</organism>
<dbReference type="Proteomes" id="UP000242457">
    <property type="component" value="Unassembled WGS sequence"/>
</dbReference>
<dbReference type="EMBL" id="KZ288387">
    <property type="protein sequence ID" value="PBC26426.1"/>
    <property type="molecule type" value="Genomic_DNA"/>
</dbReference>
<protein>
    <submittedName>
        <fullName evidence="2">Uncharacterized protein</fullName>
    </submittedName>
</protein>
<feature type="region of interest" description="Disordered" evidence="1">
    <location>
        <begin position="555"/>
        <end position="586"/>
    </location>
</feature>
<dbReference type="AlphaFoldDB" id="A0A2A3E593"/>
<evidence type="ECO:0000256" key="1">
    <source>
        <dbReference type="SAM" id="MobiDB-lite"/>
    </source>
</evidence>
<dbReference type="OrthoDB" id="7606353at2759"/>
<evidence type="ECO:0000313" key="3">
    <source>
        <dbReference type="Proteomes" id="UP000242457"/>
    </source>
</evidence>